<dbReference type="Proteomes" id="UP000654075">
    <property type="component" value="Unassembled WGS sequence"/>
</dbReference>
<dbReference type="AlphaFoldDB" id="A0A813D689"/>
<accession>A0A813D689</accession>
<dbReference type="Gene3D" id="1.25.40.10">
    <property type="entry name" value="Tetratricopeptide repeat domain"/>
    <property type="match status" value="1"/>
</dbReference>
<feature type="non-terminal residue" evidence="1">
    <location>
        <position position="67"/>
    </location>
</feature>
<sequence>PALALVQLAGHFGVSSDLQTFGMLVSSCQAEGQWARALTLMADMRRQQLTANAVVASAAVGAAAAAG</sequence>
<dbReference type="InterPro" id="IPR011990">
    <property type="entry name" value="TPR-like_helical_dom_sf"/>
</dbReference>
<name>A0A813D689_POLGL</name>
<keyword evidence="2" id="KW-1185">Reference proteome</keyword>
<dbReference type="EMBL" id="CAJNNV010000021">
    <property type="protein sequence ID" value="CAE8581089.1"/>
    <property type="molecule type" value="Genomic_DNA"/>
</dbReference>
<reference evidence="1" key="1">
    <citation type="submission" date="2021-02" db="EMBL/GenBank/DDBJ databases">
        <authorList>
            <person name="Dougan E. K."/>
            <person name="Rhodes N."/>
            <person name="Thang M."/>
            <person name="Chan C."/>
        </authorList>
    </citation>
    <scope>NUCLEOTIDE SEQUENCE</scope>
</reference>
<organism evidence="1 2">
    <name type="scientific">Polarella glacialis</name>
    <name type="common">Dinoflagellate</name>
    <dbReference type="NCBI Taxonomy" id="89957"/>
    <lineage>
        <taxon>Eukaryota</taxon>
        <taxon>Sar</taxon>
        <taxon>Alveolata</taxon>
        <taxon>Dinophyceae</taxon>
        <taxon>Suessiales</taxon>
        <taxon>Suessiaceae</taxon>
        <taxon>Polarella</taxon>
    </lineage>
</organism>
<feature type="non-terminal residue" evidence="1">
    <location>
        <position position="1"/>
    </location>
</feature>
<comment type="caution">
    <text evidence="1">The sequence shown here is derived from an EMBL/GenBank/DDBJ whole genome shotgun (WGS) entry which is preliminary data.</text>
</comment>
<evidence type="ECO:0008006" key="3">
    <source>
        <dbReference type="Google" id="ProtNLM"/>
    </source>
</evidence>
<evidence type="ECO:0000313" key="1">
    <source>
        <dbReference type="EMBL" id="CAE8581089.1"/>
    </source>
</evidence>
<gene>
    <name evidence="1" type="ORF">PGLA1383_LOCUS123</name>
</gene>
<protein>
    <recommendedName>
        <fullName evidence="3">Pentatricopeptide repeat-containing protein</fullName>
    </recommendedName>
</protein>
<proteinExistence type="predicted"/>
<evidence type="ECO:0000313" key="2">
    <source>
        <dbReference type="Proteomes" id="UP000654075"/>
    </source>
</evidence>
<dbReference type="OrthoDB" id="185373at2759"/>